<feature type="transmembrane region" description="Helical" evidence="1">
    <location>
        <begin position="281"/>
        <end position="300"/>
    </location>
</feature>
<feature type="transmembrane region" description="Helical" evidence="1">
    <location>
        <begin position="140"/>
        <end position="158"/>
    </location>
</feature>
<protein>
    <submittedName>
        <fullName evidence="2">Uncharacterized protein</fullName>
    </submittedName>
</protein>
<name>A0A545TDB4_9GAMM</name>
<evidence type="ECO:0000256" key="1">
    <source>
        <dbReference type="SAM" id="Phobius"/>
    </source>
</evidence>
<sequence length="431" mass="49653">MTLIQQLTESLYRAPLSLRHIRKQSFKWMCIYLVTGLTIFGLFIWLLIENQEALKQLVLDHFFPSSWHQVSEQLTNFLFESQAKIVIGNMILGASLVIASMFLFPIKETYSAKFEFEAGYQNGEVREFPLWMQAWEETKLLIFYMTSQLVILWIGYYPYAWTNIVAIILSYLFLFFTFGVDFISPTLQRHRTRYSLVLKVLAQKPILVLSFGALFSLPAIVISHFVFTLESLDLIKISAILFFTNLVFLTLSIPAGTRIASQLLPIVGRTLVPQKKNKIRFYSAVLITCFVMLFLHGRLISSLHYKSQILKAEYSVDWSSFDYQLPSFKAIFEGDSVAKFSVDLTIKNPTDYDIVIEQSQIFIEKDDVLISTVDLSGFEIPSGGSRNVKLSFDSVSNFSQLKEMNNLLENWRVDLQFELWPGIPFTVNIVQ</sequence>
<keyword evidence="1" id="KW-0472">Membrane</keyword>
<dbReference type="AlphaFoldDB" id="A0A545TDB4"/>
<feature type="transmembrane region" description="Helical" evidence="1">
    <location>
        <begin position="29"/>
        <end position="48"/>
    </location>
</feature>
<proteinExistence type="predicted"/>
<dbReference type="RefSeq" id="WP_142941783.1">
    <property type="nucleotide sequence ID" value="NZ_VIKR01000002.1"/>
</dbReference>
<organism evidence="2 3">
    <name type="scientific">Aliikangiella marina</name>
    <dbReference type="NCBI Taxonomy" id="1712262"/>
    <lineage>
        <taxon>Bacteria</taxon>
        <taxon>Pseudomonadati</taxon>
        <taxon>Pseudomonadota</taxon>
        <taxon>Gammaproteobacteria</taxon>
        <taxon>Oceanospirillales</taxon>
        <taxon>Pleioneaceae</taxon>
        <taxon>Aliikangiella</taxon>
    </lineage>
</organism>
<gene>
    <name evidence="2" type="ORF">FLL45_09515</name>
</gene>
<dbReference type="OrthoDB" id="6191319at2"/>
<feature type="transmembrane region" description="Helical" evidence="1">
    <location>
        <begin position="164"/>
        <end position="184"/>
    </location>
</feature>
<keyword evidence="1" id="KW-0812">Transmembrane</keyword>
<dbReference type="Gene3D" id="2.60.40.1820">
    <property type="match status" value="1"/>
</dbReference>
<feature type="transmembrane region" description="Helical" evidence="1">
    <location>
        <begin position="85"/>
        <end position="104"/>
    </location>
</feature>
<keyword evidence="1" id="KW-1133">Transmembrane helix</keyword>
<dbReference type="Proteomes" id="UP000317839">
    <property type="component" value="Unassembled WGS sequence"/>
</dbReference>
<comment type="caution">
    <text evidence="2">The sequence shown here is derived from an EMBL/GenBank/DDBJ whole genome shotgun (WGS) entry which is preliminary data.</text>
</comment>
<feature type="transmembrane region" description="Helical" evidence="1">
    <location>
        <begin position="205"/>
        <end position="227"/>
    </location>
</feature>
<dbReference type="EMBL" id="VIKR01000002">
    <property type="protein sequence ID" value="TQV75166.1"/>
    <property type="molecule type" value="Genomic_DNA"/>
</dbReference>
<feature type="transmembrane region" description="Helical" evidence="1">
    <location>
        <begin position="239"/>
        <end position="260"/>
    </location>
</feature>
<evidence type="ECO:0000313" key="3">
    <source>
        <dbReference type="Proteomes" id="UP000317839"/>
    </source>
</evidence>
<reference evidence="2 3" key="1">
    <citation type="submission" date="2019-06" db="EMBL/GenBank/DDBJ databases">
        <title>Draft genome of Aliikangiella marina GYP-15.</title>
        <authorList>
            <person name="Wang G."/>
        </authorList>
    </citation>
    <scope>NUCLEOTIDE SEQUENCE [LARGE SCALE GENOMIC DNA]</scope>
    <source>
        <strain evidence="2 3">GYP-15</strain>
    </source>
</reference>
<evidence type="ECO:0000313" key="2">
    <source>
        <dbReference type="EMBL" id="TQV75166.1"/>
    </source>
</evidence>
<keyword evidence="3" id="KW-1185">Reference proteome</keyword>
<accession>A0A545TDB4</accession>